<reference evidence="4 5" key="1">
    <citation type="submission" date="2021-01" db="EMBL/GenBank/DDBJ databases">
        <title>Genome public.</title>
        <authorList>
            <person name="Liu C."/>
            <person name="Sun Q."/>
        </authorList>
    </citation>
    <scope>NUCLEOTIDE SEQUENCE [LARGE SCALE GENOMIC DNA]</scope>
    <source>
        <strain evidence="4 5">YIM B02515</strain>
    </source>
</reference>
<dbReference type="PROSITE" id="PS50005">
    <property type="entry name" value="TPR"/>
    <property type="match status" value="1"/>
</dbReference>
<evidence type="ECO:0000256" key="1">
    <source>
        <dbReference type="PROSITE-ProRule" id="PRU00339"/>
    </source>
</evidence>
<keyword evidence="1" id="KW-0802">TPR repeat</keyword>
<evidence type="ECO:0000313" key="5">
    <source>
        <dbReference type="Proteomes" id="UP000632377"/>
    </source>
</evidence>
<dbReference type="InterPro" id="IPR019734">
    <property type="entry name" value="TPR_rpt"/>
</dbReference>
<keyword evidence="5" id="KW-1185">Reference proteome</keyword>
<comment type="caution">
    <text evidence="4">The sequence shown here is derived from an EMBL/GenBank/DDBJ whole genome shotgun (WGS) entry which is preliminary data.</text>
</comment>
<dbReference type="EMBL" id="JAESWC010000018">
    <property type="protein sequence ID" value="MBL4938047.1"/>
    <property type="molecule type" value="Genomic_DNA"/>
</dbReference>
<dbReference type="RefSeq" id="WP_202750782.1">
    <property type="nucleotide sequence ID" value="NZ_JAESWC010000018.1"/>
</dbReference>
<dbReference type="Pfam" id="PF07532">
    <property type="entry name" value="Big_4"/>
    <property type="match status" value="1"/>
</dbReference>
<feature type="domain" description="Bacterial Ig-like" evidence="3">
    <location>
        <begin position="135"/>
        <end position="188"/>
    </location>
</feature>
<evidence type="ECO:0000313" key="4">
    <source>
        <dbReference type="EMBL" id="MBL4938047.1"/>
    </source>
</evidence>
<dbReference type="InterPro" id="IPR011990">
    <property type="entry name" value="TPR-like_helical_dom_sf"/>
</dbReference>
<dbReference type="SUPFAM" id="SSF48452">
    <property type="entry name" value="TPR-like"/>
    <property type="match status" value="1"/>
</dbReference>
<evidence type="ECO:0000259" key="3">
    <source>
        <dbReference type="Pfam" id="PF07532"/>
    </source>
</evidence>
<feature type="chain" id="PRO_5045716479" evidence="2">
    <location>
        <begin position="26"/>
        <end position="347"/>
    </location>
</feature>
<feature type="signal peptide" evidence="2">
    <location>
        <begin position="1"/>
        <end position="25"/>
    </location>
</feature>
<dbReference type="Proteomes" id="UP000632377">
    <property type="component" value="Unassembled WGS sequence"/>
</dbReference>
<organism evidence="4 5">
    <name type="scientific">Clostridium rhizosphaerae</name>
    <dbReference type="NCBI Taxonomy" id="2803861"/>
    <lineage>
        <taxon>Bacteria</taxon>
        <taxon>Bacillati</taxon>
        <taxon>Bacillota</taxon>
        <taxon>Clostridia</taxon>
        <taxon>Eubacteriales</taxon>
        <taxon>Clostridiaceae</taxon>
        <taxon>Clostridium</taxon>
    </lineage>
</organism>
<protein>
    <submittedName>
        <fullName evidence="4">Ig-like domain-containing protein</fullName>
    </submittedName>
</protein>
<keyword evidence="2" id="KW-0732">Signal</keyword>
<dbReference type="Pfam" id="PF14559">
    <property type="entry name" value="TPR_19"/>
    <property type="match status" value="1"/>
</dbReference>
<accession>A0ABS1TGZ0</accession>
<gene>
    <name evidence="4" type="ORF">JK636_20250</name>
</gene>
<evidence type="ECO:0000256" key="2">
    <source>
        <dbReference type="SAM" id="SignalP"/>
    </source>
</evidence>
<feature type="repeat" description="TPR" evidence="1">
    <location>
        <begin position="50"/>
        <end position="83"/>
    </location>
</feature>
<proteinExistence type="predicted"/>
<dbReference type="Gene3D" id="1.25.40.10">
    <property type="entry name" value="Tetratricopeptide repeat domain"/>
    <property type="match status" value="1"/>
</dbReference>
<dbReference type="PROSITE" id="PS51257">
    <property type="entry name" value="PROKAR_LIPOPROTEIN"/>
    <property type="match status" value="1"/>
</dbReference>
<name>A0ABS1TGZ0_9CLOT</name>
<sequence length="347" mass="39258">MRGSYFKKIIVLVLSLLLCISTFTACSTKDKQIVLSNNMSQQAKAEENEISEKIKEGDKYLSDGKYQEARTIYENAISIDKGNKKIYLEIKDSYIKAGRLDDAFYVIKLAIENKVDTDNMKEQLEAIKKKFQVVNLKGSVNQDEYFKLPETATVKINNVDTVANINWNISSIDTGKIGTYIFEGNAQEYERPINFVLTVKKMTNSQSSKITTQNSGSNSKIEVSEQNISEKVKEYIINGQGDKPEAGKLQWSKTFLNSVDIVSLYKKYKAGGGNGQDLESFAKYMTMNASIPNNWKEIFEKDLYNTYGKKVTRLEFLGGDMYQAYIDYNGSEVPYVAVSSRTGYFHG</sequence>
<dbReference type="InterPro" id="IPR011081">
    <property type="entry name" value="Big_4"/>
</dbReference>